<evidence type="ECO:0000256" key="3">
    <source>
        <dbReference type="ARBA" id="ARBA00022692"/>
    </source>
</evidence>
<keyword evidence="8" id="KW-1185">Reference proteome</keyword>
<dbReference type="RefSeq" id="WP_128084130.1">
    <property type="nucleotide sequence ID" value="NZ_CP071405.1"/>
</dbReference>
<proteinExistence type="inferred from homology"/>
<evidence type="ECO:0000256" key="4">
    <source>
        <dbReference type="ARBA" id="ARBA00022989"/>
    </source>
</evidence>
<evidence type="ECO:0000256" key="1">
    <source>
        <dbReference type="ARBA" id="ARBA00004141"/>
    </source>
</evidence>
<feature type="transmembrane region" description="Helical" evidence="6">
    <location>
        <begin position="318"/>
        <end position="343"/>
    </location>
</feature>
<comment type="similarity">
    <text evidence="2">Belongs to the autoinducer-2 exporter (AI-2E) (TC 2.A.86) family.</text>
</comment>
<keyword evidence="5 6" id="KW-0472">Membrane</keyword>
<dbReference type="PANTHER" id="PTHR21716">
    <property type="entry name" value="TRANSMEMBRANE PROTEIN"/>
    <property type="match status" value="1"/>
</dbReference>
<dbReference type="AlphaFoldDB" id="A0A506Q380"/>
<dbReference type="EMBL" id="VHJA01000060">
    <property type="protein sequence ID" value="TPV40464.1"/>
    <property type="molecule type" value="Genomic_DNA"/>
</dbReference>
<protein>
    <submittedName>
        <fullName evidence="7">AI-2E family transporter</fullName>
    </submittedName>
</protein>
<evidence type="ECO:0000313" key="7">
    <source>
        <dbReference type="EMBL" id="TPV40464.1"/>
    </source>
</evidence>
<feature type="transmembrane region" description="Helical" evidence="6">
    <location>
        <begin position="33"/>
        <end position="50"/>
    </location>
</feature>
<reference evidence="7 8" key="1">
    <citation type="submission" date="2019-06" db="EMBL/GenBank/DDBJ databases">
        <title>Taxogenomics and systematics of the genus Pantoea.</title>
        <authorList>
            <person name="Tambong J.T."/>
        </authorList>
    </citation>
    <scope>NUCLEOTIDE SEQUENCE [LARGE SCALE GENOMIC DNA]</scope>
    <source>
        <strain evidence="7 8">LMG 24200</strain>
    </source>
</reference>
<feature type="transmembrane region" description="Helical" evidence="6">
    <location>
        <begin position="158"/>
        <end position="176"/>
    </location>
</feature>
<dbReference type="PANTHER" id="PTHR21716:SF4">
    <property type="entry name" value="TRANSMEMBRANE PROTEIN 245"/>
    <property type="match status" value="1"/>
</dbReference>
<organism evidence="7 8">
    <name type="scientific">Pantoea deleyi</name>
    <dbReference type="NCBI Taxonomy" id="470932"/>
    <lineage>
        <taxon>Bacteria</taxon>
        <taxon>Pseudomonadati</taxon>
        <taxon>Pseudomonadota</taxon>
        <taxon>Gammaproteobacteria</taxon>
        <taxon>Enterobacterales</taxon>
        <taxon>Erwiniaceae</taxon>
        <taxon>Pantoea</taxon>
    </lineage>
</organism>
<evidence type="ECO:0000256" key="2">
    <source>
        <dbReference type="ARBA" id="ARBA00009773"/>
    </source>
</evidence>
<comment type="subcellular location">
    <subcellularLocation>
        <location evidence="1">Membrane</location>
        <topology evidence="1">Multi-pass membrane protein</topology>
    </subcellularLocation>
</comment>
<gene>
    <name evidence="7" type="ORF">FJW01_12160</name>
</gene>
<name>A0A506Q380_9GAMM</name>
<sequence length="412" mass="44303">MRFKGLNIGFFLLILAIATVAFFDVLSPYFSPILWAAILAVIFHPLKTYLRTRMGDRNGLAALITLLCICLIVFTPLAIIASSLVVETNAVYHKLQTNSAQFPAVFADLLQHLPRWAKHYLADNNLDSAGEIQQKLSSFALKGGQYVAGSAFVIGKGTFSFTIGFGVMLYLLFFLLKDGSYLVHLILEALPLSTYVKHHLLVKFAAVARATVKGTVVVGIVQGILGGLAFWFTGIDGSLLWGALMAFLSLIPAVGSAIIWVPAAIFFFATGALWKGLFLVGFFVVIVGLVDNILRPLLVGKDTKMPDYMILIATLGGMEIYGINGFVIGPVIAALFIACWNLLSGRDNRENIEVIDEEVIEEGKKQSETAAEAAAEAASAAAEAAAEAEIKVSALAAAEREAAERKAAENKA</sequence>
<feature type="transmembrane region" description="Helical" evidence="6">
    <location>
        <begin position="210"/>
        <end position="233"/>
    </location>
</feature>
<feature type="transmembrane region" description="Helical" evidence="6">
    <location>
        <begin position="239"/>
        <end position="269"/>
    </location>
</feature>
<accession>A0A506Q380</accession>
<evidence type="ECO:0000256" key="6">
    <source>
        <dbReference type="SAM" id="Phobius"/>
    </source>
</evidence>
<dbReference type="GO" id="GO:0016020">
    <property type="term" value="C:membrane"/>
    <property type="evidence" value="ECO:0007669"/>
    <property type="project" value="UniProtKB-SubCell"/>
</dbReference>
<dbReference type="Proteomes" id="UP000317747">
    <property type="component" value="Unassembled WGS sequence"/>
</dbReference>
<evidence type="ECO:0000313" key="8">
    <source>
        <dbReference type="Proteomes" id="UP000317747"/>
    </source>
</evidence>
<evidence type="ECO:0000256" key="5">
    <source>
        <dbReference type="ARBA" id="ARBA00023136"/>
    </source>
</evidence>
<keyword evidence="4 6" id="KW-1133">Transmembrane helix</keyword>
<keyword evidence="3 6" id="KW-0812">Transmembrane</keyword>
<dbReference type="InterPro" id="IPR002549">
    <property type="entry name" value="AI-2E-like"/>
</dbReference>
<dbReference type="OrthoDB" id="106838at2"/>
<feature type="transmembrane region" description="Helical" evidence="6">
    <location>
        <begin position="276"/>
        <end position="298"/>
    </location>
</feature>
<dbReference type="Pfam" id="PF01594">
    <property type="entry name" value="AI-2E_transport"/>
    <property type="match status" value="1"/>
</dbReference>
<comment type="caution">
    <text evidence="7">The sequence shown here is derived from an EMBL/GenBank/DDBJ whole genome shotgun (WGS) entry which is preliminary data.</text>
</comment>
<feature type="transmembrane region" description="Helical" evidence="6">
    <location>
        <begin position="62"/>
        <end position="86"/>
    </location>
</feature>